<evidence type="ECO:0008006" key="4">
    <source>
        <dbReference type="Google" id="ProtNLM"/>
    </source>
</evidence>
<protein>
    <recommendedName>
        <fullName evidence="4">Rod shape-determining protein MreD</fullName>
    </recommendedName>
</protein>
<dbReference type="Proteomes" id="UP000637074">
    <property type="component" value="Unassembled WGS sequence"/>
</dbReference>
<accession>A0ABQ3MZ29</accession>
<keyword evidence="3" id="KW-1185">Reference proteome</keyword>
<organism evidence="2 3">
    <name type="scientific">Neobacillus kokaensis</name>
    <dbReference type="NCBI Taxonomy" id="2759023"/>
    <lineage>
        <taxon>Bacteria</taxon>
        <taxon>Bacillati</taxon>
        <taxon>Bacillota</taxon>
        <taxon>Bacilli</taxon>
        <taxon>Bacillales</taxon>
        <taxon>Bacillaceae</taxon>
        <taxon>Neobacillus</taxon>
    </lineage>
</organism>
<feature type="transmembrane region" description="Helical" evidence="1">
    <location>
        <begin position="94"/>
        <end position="116"/>
    </location>
</feature>
<dbReference type="InterPro" id="IPR048147">
    <property type="entry name" value="CBO0543-like"/>
</dbReference>
<feature type="transmembrane region" description="Helical" evidence="1">
    <location>
        <begin position="63"/>
        <end position="82"/>
    </location>
</feature>
<sequence length="153" mass="17895">MLLLTVSTIVTLLAVILLPKRIPYLEMYTTYFFTAYLASLADVFLDGKYNLYGFFKKGVDLEYIPIFLIIYPCVSLLIVNFYPFHGSLFRKVIYILIWCAVTLAFEYASLFTGVFYYNGWKFWYSVISYPIIYSLILLNIKVTRKLYAALGKR</sequence>
<comment type="caution">
    <text evidence="2">The sequence shown here is derived from an EMBL/GenBank/DDBJ whole genome shotgun (WGS) entry which is preliminary data.</text>
</comment>
<proteinExistence type="predicted"/>
<evidence type="ECO:0000256" key="1">
    <source>
        <dbReference type="SAM" id="Phobius"/>
    </source>
</evidence>
<evidence type="ECO:0000313" key="2">
    <source>
        <dbReference type="EMBL" id="GHH97934.1"/>
    </source>
</evidence>
<dbReference type="NCBIfam" id="NF041644">
    <property type="entry name" value="CBO0543_fam"/>
    <property type="match status" value="1"/>
</dbReference>
<dbReference type="EMBL" id="BNDS01000005">
    <property type="protein sequence ID" value="GHH97934.1"/>
    <property type="molecule type" value="Genomic_DNA"/>
</dbReference>
<evidence type="ECO:0000313" key="3">
    <source>
        <dbReference type="Proteomes" id="UP000637074"/>
    </source>
</evidence>
<name>A0ABQ3MZ29_9BACI</name>
<keyword evidence="1" id="KW-1133">Transmembrane helix</keyword>
<keyword evidence="1" id="KW-0472">Membrane</keyword>
<feature type="transmembrane region" description="Helical" evidence="1">
    <location>
        <begin position="122"/>
        <end position="140"/>
    </location>
</feature>
<gene>
    <name evidence="2" type="ORF">AM1BK_14770</name>
</gene>
<dbReference type="RefSeq" id="WP_191271313.1">
    <property type="nucleotide sequence ID" value="NZ_BNDS01000005.1"/>
</dbReference>
<reference evidence="2 3" key="1">
    <citation type="journal article" date="2022" name="Int. J. Syst. Evol. Microbiol.">
        <title>Neobacillus kokaensis sp. nov., isolated from soil.</title>
        <authorList>
            <person name="Yuki K."/>
            <person name="Matsubara H."/>
            <person name="Yamaguchi S."/>
        </authorList>
    </citation>
    <scope>NUCLEOTIDE SEQUENCE [LARGE SCALE GENOMIC DNA]</scope>
    <source>
        <strain evidence="2 3">LOB 377</strain>
    </source>
</reference>
<keyword evidence="1" id="KW-0812">Transmembrane</keyword>